<evidence type="ECO:0000256" key="2">
    <source>
        <dbReference type="ARBA" id="ARBA00023125"/>
    </source>
</evidence>
<comment type="caution">
    <text evidence="5">The sequence shown here is derived from an EMBL/GenBank/DDBJ whole genome shotgun (WGS) entry which is preliminary data.</text>
</comment>
<evidence type="ECO:0000313" key="5">
    <source>
        <dbReference type="EMBL" id="MBP1949811.1"/>
    </source>
</evidence>
<name>A0ABS4HFU8_9BACI</name>
<keyword evidence="1" id="KW-0678">Repressor</keyword>
<dbReference type="PANTHER" id="PTHR43479:SF11">
    <property type="entry name" value="ACREF_ENVCD OPERON REPRESSOR-RELATED"/>
    <property type="match status" value="1"/>
</dbReference>
<dbReference type="RefSeq" id="WP_209481284.1">
    <property type="nucleotide sequence ID" value="NZ_JAGGKK010000015.1"/>
</dbReference>
<dbReference type="Proteomes" id="UP001519328">
    <property type="component" value="Unassembled WGS sequence"/>
</dbReference>
<sequence>MSLREKKTAKKKEEILQSAVSILSEKGYHGTTMEEIAAKLLMTKGSVYYYFNDKQNLLFESQIMILNRSIQNMESINSQNVSVIKKLRKAIIAHIEYAIRERSGFVMMFNPEQIFSPSQLEQIFQLRDEYGKGFDQLIEEGIEADVFRSMDVKIVRNIILGAINWVTQWYSDDGKKDETEMAELIADYVMQILIKDF</sequence>
<evidence type="ECO:0000313" key="6">
    <source>
        <dbReference type="Proteomes" id="UP001519328"/>
    </source>
</evidence>
<protein>
    <submittedName>
        <fullName evidence="5">AcrR family transcriptional regulator</fullName>
    </submittedName>
</protein>
<dbReference type="Gene3D" id="1.10.357.10">
    <property type="entry name" value="Tetracycline Repressor, domain 2"/>
    <property type="match status" value="1"/>
</dbReference>
<feature type="domain" description="HTH tetR-type" evidence="4">
    <location>
        <begin position="9"/>
        <end position="69"/>
    </location>
</feature>
<dbReference type="InterPro" id="IPR050624">
    <property type="entry name" value="HTH-type_Tx_Regulator"/>
</dbReference>
<dbReference type="Pfam" id="PF17932">
    <property type="entry name" value="TetR_C_24"/>
    <property type="match status" value="1"/>
</dbReference>
<dbReference type="InterPro" id="IPR041490">
    <property type="entry name" value="KstR2_TetR_C"/>
</dbReference>
<dbReference type="PANTHER" id="PTHR43479">
    <property type="entry name" value="ACREF/ENVCD OPERON REPRESSOR-RELATED"/>
    <property type="match status" value="1"/>
</dbReference>
<evidence type="ECO:0000256" key="3">
    <source>
        <dbReference type="PROSITE-ProRule" id="PRU00335"/>
    </source>
</evidence>
<feature type="DNA-binding region" description="H-T-H motif" evidence="3">
    <location>
        <begin position="32"/>
        <end position="51"/>
    </location>
</feature>
<organism evidence="5 6">
    <name type="scientific">Virgibacillus litoralis</name>
    <dbReference type="NCBI Taxonomy" id="578221"/>
    <lineage>
        <taxon>Bacteria</taxon>
        <taxon>Bacillati</taxon>
        <taxon>Bacillota</taxon>
        <taxon>Bacilli</taxon>
        <taxon>Bacillales</taxon>
        <taxon>Bacillaceae</taxon>
        <taxon>Virgibacillus</taxon>
    </lineage>
</organism>
<dbReference type="Pfam" id="PF00440">
    <property type="entry name" value="TetR_N"/>
    <property type="match status" value="1"/>
</dbReference>
<gene>
    <name evidence="5" type="ORF">J2Z82_002766</name>
</gene>
<dbReference type="SUPFAM" id="SSF46689">
    <property type="entry name" value="Homeodomain-like"/>
    <property type="match status" value="1"/>
</dbReference>
<dbReference type="EMBL" id="JAGGKK010000015">
    <property type="protein sequence ID" value="MBP1949811.1"/>
    <property type="molecule type" value="Genomic_DNA"/>
</dbReference>
<proteinExistence type="predicted"/>
<reference evidence="5 6" key="1">
    <citation type="submission" date="2021-03" db="EMBL/GenBank/DDBJ databases">
        <title>Genomic Encyclopedia of Type Strains, Phase IV (KMG-IV): sequencing the most valuable type-strain genomes for metagenomic binning, comparative biology and taxonomic classification.</title>
        <authorList>
            <person name="Goeker M."/>
        </authorList>
    </citation>
    <scope>NUCLEOTIDE SEQUENCE [LARGE SCALE GENOMIC DNA]</scope>
    <source>
        <strain evidence="5 6">DSM 21085</strain>
    </source>
</reference>
<evidence type="ECO:0000259" key="4">
    <source>
        <dbReference type="PROSITE" id="PS50977"/>
    </source>
</evidence>
<dbReference type="PROSITE" id="PS50977">
    <property type="entry name" value="HTH_TETR_2"/>
    <property type="match status" value="1"/>
</dbReference>
<keyword evidence="2 3" id="KW-0238">DNA-binding</keyword>
<keyword evidence="6" id="KW-1185">Reference proteome</keyword>
<dbReference type="SUPFAM" id="SSF48498">
    <property type="entry name" value="Tetracyclin repressor-like, C-terminal domain"/>
    <property type="match status" value="1"/>
</dbReference>
<accession>A0ABS4HFU8</accession>
<dbReference type="InterPro" id="IPR009057">
    <property type="entry name" value="Homeodomain-like_sf"/>
</dbReference>
<dbReference type="InterPro" id="IPR001647">
    <property type="entry name" value="HTH_TetR"/>
</dbReference>
<dbReference type="Gene3D" id="1.10.10.60">
    <property type="entry name" value="Homeodomain-like"/>
    <property type="match status" value="1"/>
</dbReference>
<dbReference type="InterPro" id="IPR036271">
    <property type="entry name" value="Tet_transcr_reg_TetR-rel_C_sf"/>
</dbReference>
<dbReference type="PRINTS" id="PR00455">
    <property type="entry name" value="HTHTETR"/>
</dbReference>
<evidence type="ECO:0000256" key="1">
    <source>
        <dbReference type="ARBA" id="ARBA00022491"/>
    </source>
</evidence>